<dbReference type="GO" id="GO:0005886">
    <property type="term" value="C:plasma membrane"/>
    <property type="evidence" value="ECO:0007669"/>
    <property type="project" value="UniProtKB-ARBA"/>
</dbReference>
<feature type="compositionally biased region" description="Low complexity" evidence="10">
    <location>
        <begin position="809"/>
        <end position="821"/>
    </location>
</feature>
<dbReference type="InterPro" id="IPR040817">
    <property type="entry name" value="LIFR_D2"/>
</dbReference>
<feature type="domain" description="Fibronectin type-III" evidence="13">
    <location>
        <begin position="401"/>
        <end position="498"/>
    </location>
</feature>
<evidence type="ECO:0000256" key="8">
    <source>
        <dbReference type="ARBA" id="ARBA00023170"/>
    </source>
</evidence>
<feature type="region of interest" description="Disordered" evidence="10">
    <location>
        <begin position="847"/>
        <end position="915"/>
    </location>
</feature>
<keyword evidence="5" id="KW-0677">Repeat</keyword>
<feature type="compositionally biased region" description="Polar residues" evidence="10">
    <location>
        <begin position="888"/>
        <end position="903"/>
    </location>
</feature>
<feature type="compositionally biased region" description="Polar residues" evidence="10">
    <location>
        <begin position="866"/>
        <end position="880"/>
    </location>
</feature>
<dbReference type="Proteomes" id="UP001059041">
    <property type="component" value="Linkage Group LG2"/>
</dbReference>
<dbReference type="InterPro" id="IPR013783">
    <property type="entry name" value="Ig-like_fold"/>
</dbReference>
<evidence type="ECO:0000313" key="14">
    <source>
        <dbReference type="EMBL" id="KAI7812395.1"/>
    </source>
</evidence>
<evidence type="ECO:0000256" key="1">
    <source>
        <dbReference type="ARBA" id="ARBA00004479"/>
    </source>
</evidence>
<dbReference type="PANTHER" id="PTHR48423">
    <property type="entry name" value="INTERLEUKIN-27 RECEPTOR SUBUNIT ALPHA"/>
    <property type="match status" value="1"/>
</dbReference>
<sequence length="927" mass="102101">MEVYLTIALVMSRGVVLALEHNGLVDVPVPSGLTLQSNQPAQTLSLTWESDSSQFDIEIFHTELMNVVINETVESEADPTTGQHVWTWRPGLPLECTSHSVHIRARHQQTVSQWSPLQTIPGSDIPQQSSSMMYPEDKVVHVGNNMTFCCIVGEKVNFNRIFYDGKEMNATRVSRRTYAITVVKQPVSRVTGTNVICCSETVTLTGTVVFVGYPPADEDLVCETRDLTSAVCSWKKGRDTGLRTKRQRTKYTLNGRGCLKENKGEMLSCTWTSWEQNWTLVAQNPLGSFQLTDSAPLADRVHLLAPVDVTAVDVKAWNVTLKWRWSVAAYKKLDMICQLKLDSRERTVTRNFSGTGLSSVLLDGLWPDVGYSVSVRCGSLHGFWKWGDECAPYRIHTKMERPDPPDVWVWMDSETSGWVLWKPLSVSESHGALDGFEVSQSAADGNRWTTVFLSLNHNFSYPITLTNTSDITVTVAARNPAGVSQPSAVTVPAYRADSQLKVSELTGTNGGFDLWWRCDVNGSGGFVVEWIPTGCAGLCAVNWLKVPGSNSSVRVPSESLEAGVRYTVSVYSLSAGAPVVLERWNGYTRELPPSESVVKLSPVQISSDVLLSWKAVPMKQQRGFIRGYGVYLANAARLQLLANVSDPDVSSYRVTGLSPGSYKFVVKAYNSAGEDAGSTVAIKLEINMDMMVVGILVSLGSMFFCLILISIFCYKRREWVKKAFYPEIPGPKVSGDWCSPQGPLDVKASPHSLVHIVESPEWDFRKKGLVPVPEEEEENVDVDTDSDEPALLKYYNQVVSEDSRSNPLSDSSGSSTFSVDSGQTEITYTGIQSPAASRVGGYRPQMQPVSGPHESNGGFESDFQEENSSLGYKPQCSWQLDSPEAENFSGSLGSPTSVTSSQFLLPESSEENPPAHAWFHSLLSRKS</sequence>
<evidence type="ECO:0000256" key="11">
    <source>
        <dbReference type="SAM" id="Phobius"/>
    </source>
</evidence>
<dbReference type="OrthoDB" id="6382334at2759"/>
<dbReference type="SMART" id="SM00060">
    <property type="entry name" value="FN3"/>
    <property type="match status" value="4"/>
</dbReference>
<comment type="caution">
    <text evidence="14">The sequence shown here is derived from an EMBL/GenBank/DDBJ whole genome shotgun (WGS) entry which is preliminary data.</text>
</comment>
<evidence type="ECO:0000256" key="12">
    <source>
        <dbReference type="SAM" id="SignalP"/>
    </source>
</evidence>
<feature type="domain" description="Fibronectin type-III" evidence="13">
    <location>
        <begin position="305"/>
        <end position="400"/>
    </location>
</feature>
<dbReference type="AlphaFoldDB" id="A0A9W8C9X3"/>
<comment type="similarity">
    <text evidence="2">Belongs to the type I cytokine receptor family. Type 2 subfamily.</text>
</comment>
<dbReference type="InterPro" id="IPR052672">
    <property type="entry name" value="Type1_Cytokine_Rcpt_Type2"/>
</dbReference>
<dbReference type="CDD" id="cd00063">
    <property type="entry name" value="FN3"/>
    <property type="match status" value="2"/>
</dbReference>
<evidence type="ECO:0000256" key="2">
    <source>
        <dbReference type="ARBA" id="ARBA00008921"/>
    </source>
</evidence>
<protein>
    <submittedName>
        <fullName evidence="14">Leukemia inhibitory factor receptor alpha a</fullName>
    </submittedName>
</protein>
<keyword evidence="3 11" id="KW-0812">Transmembrane</keyword>
<keyword evidence="9" id="KW-0325">Glycoprotein</keyword>
<feature type="signal peptide" evidence="12">
    <location>
        <begin position="1"/>
        <end position="18"/>
    </location>
</feature>
<dbReference type="InterPro" id="IPR048497">
    <property type="entry name" value="LIF-R-like_Ig-like"/>
</dbReference>
<dbReference type="InterPro" id="IPR036116">
    <property type="entry name" value="FN3_sf"/>
</dbReference>
<proteinExistence type="inferred from homology"/>
<dbReference type="Pfam" id="PF17971">
    <property type="entry name" value="LIFR_D2"/>
    <property type="match status" value="1"/>
</dbReference>
<evidence type="ECO:0000256" key="7">
    <source>
        <dbReference type="ARBA" id="ARBA00023136"/>
    </source>
</evidence>
<reference evidence="14" key="1">
    <citation type="submission" date="2021-02" db="EMBL/GenBank/DDBJ databases">
        <title>Comparative genomics reveals that relaxation of natural selection precedes convergent phenotypic evolution of cavefish.</title>
        <authorList>
            <person name="Peng Z."/>
        </authorList>
    </citation>
    <scope>NUCLEOTIDE SEQUENCE</scope>
    <source>
        <tissue evidence="14">Muscle</tissue>
    </source>
</reference>
<evidence type="ECO:0000256" key="10">
    <source>
        <dbReference type="SAM" id="MobiDB-lite"/>
    </source>
</evidence>
<dbReference type="PANTHER" id="PTHR48423:SF1">
    <property type="entry name" value="INTERLEUKIN-27 RECEPTOR SUBUNIT ALPHA"/>
    <property type="match status" value="1"/>
</dbReference>
<gene>
    <name evidence="14" type="ORF">IRJ41_001215</name>
</gene>
<keyword evidence="6 11" id="KW-1133">Transmembrane helix</keyword>
<accession>A0A9W8C9X3</accession>
<dbReference type="Pfam" id="PF00041">
    <property type="entry name" value="fn3"/>
    <property type="match status" value="1"/>
</dbReference>
<feature type="transmembrane region" description="Helical" evidence="11">
    <location>
        <begin position="690"/>
        <end position="714"/>
    </location>
</feature>
<name>A0A9W8C9X3_TRIRA</name>
<evidence type="ECO:0000256" key="5">
    <source>
        <dbReference type="ARBA" id="ARBA00022737"/>
    </source>
</evidence>
<evidence type="ECO:0000256" key="9">
    <source>
        <dbReference type="ARBA" id="ARBA00023180"/>
    </source>
</evidence>
<comment type="subcellular location">
    <subcellularLocation>
        <location evidence="1">Membrane</location>
        <topology evidence="1">Single-pass type I membrane protein</topology>
    </subcellularLocation>
</comment>
<evidence type="ECO:0000256" key="4">
    <source>
        <dbReference type="ARBA" id="ARBA00022729"/>
    </source>
</evidence>
<dbReference type="Pfam" id="PF21177">
    <property type="entry name" value="LIF-R_Ig-like"/>
    <property type="match status" value="1"/>
</dbReference>
<evidence type="ECO:0000259" key="13">
    <source>
        <dbReference type="PROSITE" id="PS50853"/>
    </source>
</evidence>
<keyword evidence="7 11" id="KW-0472">Membrane</keyword>
<dbReference type="PROSITE" id="PS50853">
    <property type="entry name" value="FN3"/>
    <property type="match status" value="3"/>
</dbReference>
<dbReference type="Pfam" id="PF25552">
    <property type="entry name" value="LIFR_D4"/>
    <property type="match status" value="1"/>
</dbReference>
<keyword evidence="4 12" id="KW-0732">Signal</keyword>
<feature type="chain" id="PRO_5040986697" evidence="12">
    <location>
        <begin position="19"/>
        <end position="927"/>
    </location>
</feature>
<feature type="domain" description="Fibronectin type-III" evidence="13">
    <location>
        <begin position="592"/>
        <end position="689"/>
    </location>
</feature>
<keyword evidence="15" id="KW-1185">Reference proteome</keyword>
<organism evidence="14 15">
    <name type="scientific">Triplophysa rosa</name>
    <name type="common">Cave loach</name>
    <dbReference type="NCBI Taxonomy" id="992332"/>
    <lineage>
        <taxon>Eukaryota</taxon>
        <taxon>Metazoa</taxon>
        <taxon>Chordata</taxon>
        <taxon>Craniata</taxon>
        <taxon>Vertebrata</taxon>
        <taxon>Euteleostomi</taxon>
        <taxon>Actinopterygii</taxon>
        <taxon>Neopterygii</taxon>
        <taxon>Teleostei</taxon>
        <taxon>Ostariophysi</taxon>
        <taxon>Cypriniformes</taxon>
        <taxon>Nemacheilidae</taxon>
        <taxon>Triplophysa</taxon>
    </lineage>
</organism>
<evidence type="ECO:0000256" key="3">
    <source>
        <dbReference type="ARBA" id="ARBA00022692"/>
    </source>
</evidence>
<feature type="region of interest" description="Disordered" evidence="10">
    <location>
        <begin position="801"/>
        <end position="821"/>
    </location>
</feature>
<dbReference type="FunFam" id="2.60.40.10:FF:001148">
    <property type="entry name" value="oncostatin-M-specific receptor subunit beta"/>
    <property type="match status" value="1"/>
</dbReference>
<dbReference type="InterPro" id="IPR003961">
    <property type="entry name" value="FN3_dom"/>
</dbReference>
<dbReference type="Gene3D" id="2.60.40.10">
    <property type="entry name" value="Immunoglobulins"/>
    <property type="match status" value="7"/>
</dbReference>
<dbReference type="EMBL" id="JAFHDT010000002">
    <property type="protein sequence ID" value="KAI7812395.1"/>
    <property type="molecule type" value="Genomic_DNA"/>
</dbReference>
<evidence type="ECO:0000256" key="6">
    <source>
        <dbReference type="ARBA" id="ARBA00022989"/>
    </source>
</evidence>
<keyword evidence="8 14" id="KW-0675">Receptor</keyword>
<dbReference type="SUPFAM" id="SSF49265">
    <property type="entry name" value="Fibronectin type III"/>
    <property type="match status" value="3"/>
</dbReference>
<evidence type="ECO:0000313" key="15">
    <source>
        <dbReference type="Proteomes" id="UP001059041"/>
    </source>
</evidence>